<evidence type="ECO:0000313" key="12">
    <source>
        <dbReference type="EMBL" id="KAG8460029.1"/>
    </source>
</evidence>
<keyword evidence="5" id="KW-0227">DNA damage</keyword>
<dbReference type="PROSITE" id="PS00916">
    <property type="entry name" value="PI3_4_KINASE_2"/>
    <property type="match status" value="1"/>
</dbReference>
<dbReference type="Gene3D" id="3.30.1010.10">
    <property type="entry name" value="Phosphatidylinositol 3-kinase Catalytic Subunit, Chain A, domain 4"/>
    <property type="match status" value="1"/>
</dbReference>
<dbReference type="InterPro" id="IPR000403">
    <property type="entry name" value="PI3/4_kinase_cat_dom"/>
</dbReference>
<dbReference type="Proteomes" id="UP000751190">
    <property type="component" value="Unassembled WGS sequence"/>
</dbReference>
<feature type="compositionally biased region" description="Low complexity" evidence="9">
    <location>
        <begin position="2844"/>
        <end position="2854"/>
    </location>
</feature>
<feature type="region of interest" description="Disordered" evidence="9">
    <location>
        <begin position="2515"/>
        <end position="2540"/>
    </location>
</feature>
<dbReference type="InterPro" id="IPR044107">
    <property type="entry name" value="PIKKc_ATM"/>
</dbReference>
<evidence type="ECO:0000256" key="1">
    <source>
        <dbReference type="ARBA" id="ARBA00004123"/>
    </source>
</evidence>
<dbReference type="PROSITE" id="PS00915">
    <property type="entry name" value="PI3_4_KINASE_1"/>
    <property type="match status" value="1"/>
</dbReference>
<feature type="compositionally biased region" description="Gly residues" evidence="9">
    <location>
        <begin position="2855"/>
        <end position="2868"/>
    </location>
</feature>
<proteinExistence type="predicted"/>
<feature type="compositionally biased region" description="Low complexity" evidence="9">
    <location>
        <begin position="3526"/>
        <end position="3548"/>
    </location>
</feature>
<keyword evidence="6" id="KW-0418">Kinase</keyword>
<dbReference type="Pfam" id="PF02260">
    <property type="entry name" value="FATC"/>
    <property type="match status" value="1"/>
</dbReference>
<feature type="compositionally biased region" description="Low complexity" evidence="9">
    <location>
        <begin position="4155"/>
        <end position="4181"/>
    </location>
</feature>
<comment type="subcellular location">
    <subcellularLocation>
        <location evidence="1">Nucleus</location>
    </subcellularLocation>
</comment>
<dbReference type="GO" id="GO:0005634">
    <property type="term" value="C:nucleus"/>
    <property type="evidence" value="ECO:0007669"/>
    <property type="project" value="UniProtKB-SubCell"/>
</dbReference>
<dbReference type="SMART" id="SM01343">
    <property type="entry name" value="FATC"/>
    <property type="match status" value="1"/>
</dbReference>
<dbReference type="SMART" id="SM00146">
    <property type="entry name" value="PI3Kc"/>
    <property type="match status" value="1"/>
</dbReference>
<keyword evidence="7" id="KW-0067">ATP-binding</keyword>
<evidence type="ECO:0000256" key="2">
    <source>
        <dbReference type="ARBA" id="ARBA00012513"/>
    </source>
</evidence>
<feature type="compositionally biased region" description="Basic and acidic residues" evidence="9">
    <location>
        <begin position="1600"/>
        <end position="1617"/>
    </location>
</feature>
<evidence type="ECO:0000256" key="5">
    <source>
        <dbReference type="ARBA" id="ARBA00022763"/>
    </source>
</evidence>
<keyword evidence="8" id="KW-0539">Nucleus</keyword>
<name>A0A8J6C498_DIALT</name>
<feature type="region of interest" description="Disordered" evidence="9">
    <location>
        <begin position="1600"/>
        <end position="1650"/>
    </location>
</feature>
<dbReference type="GO" id="GO:0006281">
    <property type="term" value="P:DNA repair"/>
    <property type="evidence" value="ECO:0007669"/>
    <property type="project" value="InterPro"/>
</dbReference>
<feature type="domain" description="FATC" evidence="11">
    <location>
        <begin position="4232"/>
        <end position="4264"/>
    </location>
</feature>
<feature type="region of interest" description="Disordered" evidence="9">
    <location>
        <begin position="542"/>
        <end position="586"/>
    </location>
</feature>
<feature type="compositionally biased region" description="Acidic residues" evidence="9">
    <location>
        <begin position="910"/>
        <end position="928"/>
    </location>
</feature>
<feature type="region of interest" description="Disordered" evidence="9">
    <location>
        <begin position="2835"/>
        <end position="2880"/>
    </location>
</feature>
<keyword evidence="3" id="KW-0808">Transferase</keyword>
<feature type="compositionally biased region" description="Gly residues" evidence="9">
    <location>
        <begin position="2612"/>
        <end position="2635"/>
    </location>
</feature>
<evidence type="ECO:0000259" key="11">
    <source>
        <dbReference type="PROSITE" id="PS51190"/>
    </source>
</evidence>
<dbReference type="CDD" id="cd05171">
    <property type="entry name" value="PIKKc_ATM"/>
    <property type="match status" value="1"/>
</dbReference>
<dbReference type="InterPro" id="IPR018936">
    <property type="entry name" value="PI3/4_kinase_CS"/>
</dbReference>
<evidence type="ECO:0000256" key="9">
    <source>
        <dbReference type="SAM" id="MobiDB-lite"/>
    </source>
</evidence>
<keyword evidence="4" id="KW-0547">Nucleotide-binding</keyword>
<keyword evidence="13" id="KW-1185">Reference proteome</keyword>
<dbReference type="PROSITE" id="PS51190">
    <property type="entry name" value="FATC"/>
    <property type="match status" value="1"/>
</dbReference>
<dbReference type="InterPro" id="IPR038980">
    <property type="entry name" value="ATM_plant"/>
</dbReference>
<feature type="region of interest" description="Disordered" evidence="9">
    <location>
        <begin position="4154"/>
        <end position="4181"/>
    </location>
</feature>
<dbReference type="PANTHER" id="PTHR37079">
    <property type="entry name" value="SERINE/THREONINE-PROTEIN KINASE ATM"/>
    <property type="match status" value="1"/>
</dbReference>
<feature type="region of interest" description="Disordered" evidence="9">
    <location>
        <begin position="2612"/>
        <end position="2641"/>
    </location>
</feature>
<dbReference type="Gene3D" id="1.10.1070.11">
    <property type="entry name" value="Phosphatidylinositol 3-/4-kinase, catalytic domain"/>
    <property type="match status" value="1"/>
</dbReference>
<feature type="region of interest" description="Disordered" evidence="9">
    <location>
        <begin position="404"/>
        <end position="447"/>
    </location>
</feature>
<dbReference type="SUPFAM" id="SSF56112">
    <property type="entry name" value="Protein kinase-like (PK-like)"/>
    <property type="match status" value="1"/>
</dbReference>
<evidence type="ECO:0000259" key="10">
    <source>
        <dbReference type="PROSITE" id="PS50290"/>
    </source>
</evidence>
<dbReference type="OrthoDB" id="381190at2759"/>
<feature type="region of interest" description="Disordered" evidence="9">
    <location>
        <begin position="3509"/>
        <end position="3548"/>
    </location>
</feature>
<evidence type="ECO:0000256" key="3">
    <source>
        <dbReference type="ARBA" id="ARBA00022679"/>
    </source>
</evidence>
<feature type="region of interest" description="Disordered" evidence="9">
    <location>
        <begin position="2367"/>
        <end position="2388"/>
    </location>
</feature>
<evidence type="ECO:0000256" key="6">
    <source>
        <dbReference type="ARBA" id="ARBA00022777"/>
    </source>
</evidence>
<dbReference type="InterPro" id="IPR036940">
    <property type="entry name" value="PI3/4_kinase_cat_sf"/>
</dbReference>
<evidence type="ECO:0000256" key="4">
    <source>
        <dbReference type="ARBA" id="ARBA00022741"/>
    </source>
</evidence>
<dbReference type="PROSITE" id="PS50290">
    <property type="entry name" value="PI3_4_KINASE_3"/>
    <property type="match status" value="1"/>
</dbReference>
<accession>A0A8J6C498</accession>
<dbReference type="EC" id="2.7.11.1" evidence="2"/>
<feature type="compositionally biased region" description="Acidic residues" evidence="9">
    <location>
        <begin position="1623"/>
        <end position="1635"/>
    </location>
</feature>
<feature type="compositionally biased region" description="Basic and acidic residues" evidence="9">
    <location>
        <begin position="544"/>
        <end position="562"/>
    </location>
</feature>
<dbReference type="EMBL" id="JAGTXO010000036">
    <property type="protein sequence ID" value="KAG8460029.1"/>
    <property type="molecule type" value="Genomic_DNA"/>
</dbReference>
<protein>
    <recommendedName>
        <fullName evidence="2">non-specific serine/threonine protein kinase</fullName>
        <ecNumber evidence="2">2.7.11.1</ecNumber>
    </recommendedName>
</protein>
<dbReference type="Pfam" id="PF00454">
    <property type="entry name" value="PI3_PI4_kinase"/>
    <property type="match status" value="1"/>
</dbReference>
<feature type="compositionally biased region" description="Pro residues" evidence="9">
    <location>
        <begin position="3513"/>
        <end position="3525"/>
    </location>
</feature>
<feature type="compositionally biased region" description="Gly residues" evidence="9">
    <location>
        <begin position="418"/>
        <end position="428"/>
    </location>
</feature>
<dbReference type="InterPro" id="IPR003152">
    <property type="entry name" value="FATC_dom"/>
</dbReference>
<organism evidence="12 13">
    <name type="scientific">Diacronema lutheri</name>
    <name type="common">Unicellular marine alga</name>
    <name type="synonym">Monochrysis lutheri</name>
    <dbReference type="NCBI Taxonomy" id="2081491"/>
    <lineage>
        <taxon>Eukaryota</taxon>
        <taxon>Haptista</taxon>
        <taxon>Haptophyta</taxon>
        <taxon>Pavlovophyceae</taxon>
        <taxon>Pavlovales</taxon>
        <taxon>Pavlovaceae</taxon>
        <taxon>Diacronema</taxon>
    </lineage>
</organism>
<feature type="compositionally biased region" description="Gly residues" evidence="9">
    <location>
        <begin position="2520"/>
        <end position="2531"/>
    </location>
</feature>
<comment type="caution">
    <text evidence="12">The sequence shown here is derived from an EMBL/GenBank/DDBJ whole genome shotgun (WGS) entry which is preliminary data.</text>
</comment>
<gene>
    <name evidence="12" type="ORF">KFE25_011078</name>
</gene>
<dbReference type="InterPro" id="IPR011009">
    <property type="entry name" value="Kinase-like_dom_sf"/>
</dbReference>
<reference evidence="12" key="1">
    <citation type="submission" date="2021-05" db="EMBL/GenBank/DDBJ databases">
        <title>The genome of the haptophyte Pavlova lutheri (Diacronema luteri, Pavlovales) - a model for lipid biosynthesis in eukaryotic algae.</title>
        <authorList>
            <person name="Hulatt C.J."/>
            <person name="Posewitz M.C."/>
        </authorList>
    </citation>
    <scope>NUCLEOTIDE SEQUENCE</scope>
    <source>
        <strain evidence="12">NIVA-4/92</strain>
    </source>
</reference>
<sequence>MDHRDAVLREELRKQYRMLDAPDKRQRRDGLKALPELLAVTGMCDLIGSASTPVAWGPLVLAACRALRELDKLAPPFVKGFAELVHEAHRRAARLGSVAADAVLTLCALIEAHAAAARADAKAADALRTLLGALEALLSLPDCFSSALVSQTRQVATDVAVAIKALLEPGAPADGEDDEGALGAGLGGQLAAGVAEPGGMGGLGTERPLCALYAMLVHAPAALPHGETARLVELLSRLIGYERPRKPQAPTHAAGAAEASASGASLAPQVLLAWRCLGVLQARHGADALSACTPLGENATMLLCARRAWTSCDAALMAAALGFVRWQLGARATLLCAPPPALAALRDHMASCAEDAAGAHGALLPAGILLHRTHATERDANQLAHARARAYLCFVAESAAAAADEADTHTDEGAADGAEGGADAGGADAGRARKRARTAPRGAAGGRGSCWEELRLQLAASAVARGGAAQLSTARQRSRLQPLLLLAAQLEGAPRLPAPAARLTASLLPTLCAHVHPVGEEAACIALVCICVLAHRERARKRREAAVAERTRRTDAGARSPERDDDDDGGGGGGNDGAGARAEAEAEAEAAAAIEWEAAVEVLLQLPASPTAPYAELRFEALRAIGCCSQLVSSRAASRVLRGSAQHLLHACVQAGGGGGLGSGTGGTGPFGAPSQQLGAPAPAHADASAVARGWLVLVHESALLLPPAAFAHAVLLRAELPALQRWLVGDGAVGAHSVAACSVLWLARARGGEARRFASNGARALGGARRARVLAATRGVLARLAGGAGGGAACTELLTRPPLLPPELAAAARRWRRGARQADAGGTAGAACAERVRARAAGLREWDGWADEADDAGLGTDEDASALRTLRMLLVLGDADGGDERGARGTAARHGQCGGEGRGGRGDDGDGDGDGDDSCASDTDGGDECASSLDDDAVCADTNIAAAAATLSGGDDGDDDSDGDGAMGQGTSRACGPLGLPHASSGERRSARVLAAPLGCALGLGVTVMHELRRWSALSRRAHTGGRYNGQPPPQLLHVALVAAQLVAARLPATAPTALDLALGTAIDELTGALETCLPHSDVGAPFLLTRALLPPAAAGAAAAASARRGARALAPPYALAAAAGPTGMALLNRLASGLAHAVLARYAALGFAVAATGGSSGACGRSRARSRACAGGVALGGGAAGMDELDAEFESATLPRALGALGGRGGGATCGVLGDGGGGRRGLGGGADAASGVLGLQLGVLGGGGGGSCSRDGSEAIVQLRHLCAALCELLPICLAAMPRSAADAAAAAGGASSGGGGGSAERSAGVATLRQQLWRVVDGAAAVATRSATAGAARGHAVAHAGAGGWVEGELLRTVLPLLHLFALERPSGRAGGSSGSRASGALRVALALARGSDCASRWATALQLGRAACAAARPAAPRRLVRAAMRILQGAVAWTSHVTPDGEADAGAASEEDGQRCAHAWLRCEIVRASAAILPRLTAEPPVGALVDAGGAGWAVEGEGEGEGEGAGAALAHAPVATGGVIAAPHLSGTAGARGRNGFSLFEVELGIDSADGPPHGATTCVRMSPSAAPARAGAGAACGADDANEVDLAGARKEGGADGDGGHSRSEARAASCDESEADQSSDDDGGCGGAGGEGGALGDGTNGPSDVAWLGLVLDSALLMLADPTLSVRVTMLQHMRALRALPPFAAPSWHAVLRALTHNDSARGFALDRRVTSALAMAIATAHADALQPTILYFACLFNCGSLPAHVAQAALAPAARGWRARARGGGGGNGGAPAAHVVHVLREWLRHGLPLAELPRGPLGFARPRDAGVDSVAASHAQNAALASLALPAALAACTAAGFAHGTEGGVAAKACAAVRDACAALGCRTADVFGAGGVHGVPRCALLSAAYLLAPAGPAGDVPLAPHWRHVRDALDQMGLCVTLDDSVLRYGRAALVAIVLALTTDGGEGDDTAAASAARGLGGALGVFAEPQPWPWPYRTRAQTLAALDALAAGAGAGGRIAESASSLVRDCAGAALDAVHVLRLQLVGGCASAVDGPPLTPLPAHCARASSAHDGRARRAPHAGVADERARASNCAAGVELLLELLAHACAAPAVAQPTAALLAELLERGLLGGLRAPLVARAARCARILVETAEAEAAGRTGARAAEARALTDALCAALARPLVLLTRAGERAARAAPPAGGAPPLEAACATHASAALASLCRGSARAARACARLGASADVLGQAADPSASPLARRGVEAARAPPLALRARALCDALRSLATHPDDAALEAAHSAEHADAHEARQPLTPAALRALLRAARAFNAAPSPVAAAGGSVLAPLGGSARARGSSAHERALTDVGYGSVLRRLLRACTAPPAGETGGGARDAARSGDGGGGARSEAAAVGAAARCMRDAASACLGELLRVDLDLLVDEAEAEASAEAAFASVAVGARARARGGAGASAGGELAASAASVSASLGGIGACALADAGSEPARARRGGAALGACAAVAAAREQEARLLLYGSSTSDGGGSDGGGGGADARAPREHPRGADSLDALLEHTLWRAVCELRLLALQPAASEFGGAADAASDGALLPLIASHALRTILAEPAAQSALLLTGRSGGARTGRRGPGGGGADADGGGPAAARECPSAREDAEALLLADLRSFAGFADWRRRALPQIAALSAPDADVDAAALTDAATWDGARLSGAGGGGAVAVAAAAADAAEARASVSDGEGGGPNGWVCTFVHALLCEGAGAAGSLYHCRVAARRSPALAELLLPAALACLLDADARVRGAGGETFTALAARHLTRLFGVCARVHPRVLSAHLRTLHALWSHFLRTRPPPPPAEPAPRAAAADAAGGASGGRAGSGGTGGSRAPRRASSGGLGASSGVGGVASAAAAAAASSAARPNCATAVLSLLQAVDLRRAVAGALAVGARCSAVQWLELHAVRGFELQPARVAADAEATRLLLRALSGSAEPDAIHGVSRSALQDDSHGWLATAVAHADWARVLTIYDSSLQDALLLAAAAAERGGARDDAAAGWAGRTADVPGADGARVLAARAAAPSGAVAISRLLGKAAACFADLGCASLARDVLRSQAHNGCAVELSAELRERAFESAWRLCSWGDTALAGTAGGGSGGSDGFGDGAGARDDAPPFALGASAVGARGGDVGGFNEGLHAALSALRVGRPDGDVARCLRACRRAVLRSLGATASEGGRALAVDLCHLQLLAEIAALTAVLARAGARASPSNDAAGAPAGLGGECTARGALRPLSDAALGSLGGAWARTARPLMMRPPPWADAAVSLRAAMLSLVGRPDALRPMALHACATARAAGQLSASARLVAIASDARTRAPTAYADGGGERGSAPGRAPGAVGAAGALLDACTEWERAQGLWASGGAHRRAAVAIGARLIVTLRARSECAHAGCPAAAGGDACAAALGAQADASFETSLALRLVLGRALQKSGVWLAKLQLARASAIEGGHLRAAVELLENATRDAEAVAERALGVDATAATAPLPPPPPPPPPPRGARAAATAAASPRAPGPAPRARSLASEQLRAAAVCAHFAYACHLDELERRAAAAARAGAPSAGAEQRAAWARASLASHTASLVTRARSEHDGTAVLRIASIWFEGAEAKRDARARGGVRALDAEQPVEQLLRAVPAWKLLPIVPQLGSRLGSGAPSDDALHAVLVRVALAHPHHVLPLLISLCNGHALSADERTATFAPDRAKLDAARRAIALIREGRPTARAMIDEYQLLAGAYLQLAWADAKPLVNALQLQGRPTRGPHRIDALPRAKPADSKAAGGGPPLLQLPMPFRHAAVLTAPLPVVPRDELDLRARATPDDNDVSAPDDDDDDGIVRVASFGGTFTTPGGINLPKAISCYGNDGRCYAQLVKGRDDLRQDAVMQQLFGRMNELLAMDTSARARRLALRTYRVVPLAPTAGVLEWVRGTLTMGSWLVDAHARWRPQDWAQKRCRERLAAEQPRKRSDAAILGAYREVCEHLRPVMHRWLVERWPDAPSWHEHRVTYTRSFAAASMAGYVVGLGDRHPSNVLLDEGTAEAVMIDLGIAFDQGKLLPTPERVPFRLTRDVVDGFGVCGVEGTFRRCAEATMHVLRRSSEQLLTLLQVLLHDPLFKWTLSPTLALRKQLDRAPPDEGGAVACAGGAPAAPRRPDGAAPGAPSEGGAEGALYLRDVAQFVGGAHEPAAGAGEKSVDAEHALLVVRQKLSGRAGGAVLSVEGQVRLLISQAMDERNLALMYPGWSPWL</sequence>
<feature type="region of interest" description="Disordered" evidence="9">
    <location>
        <begin position="882"/>
        <end position="928"/>
    </location>
</feature>
<evidence type="ECO:0000313" key="13">
    <source>
        <dbReference type="Proteomes" id="UP000751190"/>
    </source>
</evidence>
<feature type="domain" description="PI3K/PI4K catalytic" evidence="10">
    <location>
        <begin position="3863"/>
        <end position="4175"/>
    </location>
</feature>
<evidence type="ECO:0000256" key="7">
    <source>
        <dbReference type="ARBA" id="ARBA00022840"/>
    </source>
</evidence>
<dbReference type="GO" id="GO:0005524">
    <property type="term" value="F:ATP binding"/>
    <property type="evidence" value="ECO:0007669"/>
    <property type="project" value="UniProtKB-KW"/>
</dbReference>
<evidence type="ECO:0000256" key="8">
    <source>
        <dbReference type="ARBA" id="ARBA00023242"/>
    </source>
</evidence>
<feature type="region of interest" description="Disordered" evidence="9">
    <location>
        <begin position="951"/>
        <end position="985"/>
    </location>
</feature>
<feature type="compositionally biased region" description="Gly residues" evidence="9">
    <location>
        <begin position="1636"/>
        <end position="1650"/>
    </location>
</feature>
<dbReference type="GO" id="GO:0004674">
    <property type="term" value="F:protein serine/threonine kinase activity"/>
    <property type="evidence" value="ECO:0007669"/>
    <property type="project" value="UniProtKB-EC"/>
</dbReference>
<dbReference type="PANTHER" id="PTHR37079:SF4">
    <property type="entry name" value="SERINE_THREONINE-PROTEIN KINASE ATM"/>
    <property type="match status" value="1"/>
</dbReference>